<proteinExistence type="predicted"/>
<evidence type="ECO:0000256" key="2">
    <source>
        <dbReference type="SAM" id="SignalP"/>
    </source>
</evidence>
<dbReference type="RefSeq" id="WP_184138407.1">
    <property type="nucleotide sequence ID" value="NZ_JACHFL010000041.1"/>
</dbReference>
<evidence type="ECO:0000259" key="3">
    <source>
        <dbReference type="SMART" id="SM00776"/>
    </source>
</evidence>
<gene>
    <name evidence="4" type="ORF">HNQ08_005536</name>
</gene>
<protein>
    <recommendedName>
        <fullName evidence="3">Glycosyl hydrolase family 98 putative carbohydrate-binding module domain-containing protein</fullName>
    </recommendedName>
</protein>
<feature type="compositionally biased region" description="Pro residues" evidence="1">
    <location>
        <begin position="224"/>
        <end position="238"/>
    </location>
</feature>
<evidence type="ECO:0000256" key="1">
    <source>
        <dbReference type="SAM" id="MobiDB-lite"/>
    </source>
</evidence>
<comment type="caution">
    <text evidence="4">The sequence shown here is derived from an EMBL/GenBank/DDBJ whole genome shotgun (WGS) entry which is preliminary data.</text>
</comment>
<keyword evidence="2" id="KW-0732">Signal</keyword>
<dbReference type="Gene3D" id="2.60.120.1060">
    <property type="entry name" value="NPCBM/NEW2 domain"/>
    <property type="match status" value="1"/>
</dbReference>
<name>A0A7W8NJS5_9DEIO</name>
<organism evidence="4 5">
    <name type="scientific">Deinococcus humi</name>
    <dbReference type="NCBI Taxonomy" id="662880"/>
    <lineage>
        <taxon>Bacteria</taxon>
        <taxon>Thermotogati</taxon>
        <taxon>Deinococcota</taxon>
        <taxon>Deinococci</taxon>
        <taxon>Deinococcales</taxon>
        <taxon>Deinococcaceae</taxon>
        <taxon>Deinococcus</taxon>
    </lineage>
</organism>
<dbReference type="SUPFAM" id="SSF49785">
    <property type="entry name" value="Galactose-binding domain-like"/>
    <property type="match status" value="1"/>
</dbReference>
<feature type="region of interest" description="Disordered" evidence="1">
    <location>
        <begin position="218"/>
        <end position="241"/>
    </location>
</feature>
<dbReference type="InterPro" id="IPR038637">
    <property type="entry name" value="NPCBM_sf"/>
</dbReference>
<accession>A0A7W8NJS5</accession>
<feature type="domain" description="Glycosyl hydrolase family 98 putative carbohydrate-binding module" evidence="3">
    <location>
        <begin position="71"/>
        <end position="216"/>
    </location>
</feature>
<sequence length="316" mass="33506">MPQSQRSAFSLTALALTLTLAACSQQPAAPQPQADQRDGSQFVYDGTDHSWVSDDNGLVDAGGSLKAQELNDGDNLLSYEPWTAATNGWGPIERNMSNGEKGSSDGDPLSINGKKYDSGFGIHANSSMTFNLNGQCSRFISDVGLDDEVGSRGSVIFQVYADGTKLFDSGTMNGSDAAKTVNVDVSGRKELKLVVTDAGDNVDYDHADWGGAMLTDCETSGTPAPTPTPTPAPTPSPMPDTNVQYSGPLVITKGGTYRGNWQSLDPSTPAVYVKTSEPVIIEGSNLRGRGELIRGWFMNLTVRNSNGYGMNPNVYG</sequence>
<keyword evidence="5" id="KW-1185">Reference proteome</keyword>
<dbReference type="PROSITE" id="PS51257">
    <property type="entry name" value="PROKAR_LIPOPROTEIN"/>
    <property type="match status" value="1"/>
</dbReference>
<dbReference type="SMART" id="SM00776">
    <property type="entry name" value="NPCBM"/>
    <property type="match status" value="1"/>
</dbReference>
<feature type="non-terminal residue" evidence="4">
    <location>
        <position position="316"/>
    </location>
</feature>
<dbReference type="Proteomes" id="UP000552709">
    <property type="component" value="Unassembled WGS sequence"/>
</dbReference>
<dbReference type="InterPro" id="IPR008979">
    <property type="entry name" value="Galactose-bd-like_sf"/>
</dbReference>
<dbReference type="AlphaFoldDB" id="A0A7W8NJS5"/>
<reference evidence="4 5" key="1">
    <citation type="submission" date="2020-08" db="EMBL/GenBank/DDBJ databases">
        <title>Genomic Encyclopedia of Type Strains, Phase IV (KMG-IV): sequencing the most valuable type-strain genomes for metagenomic binning, comparative biology and taxonomic classification.</title>
        <authorList>
            <person name="Goeker M."/>
        </authorList>
    </citation>
    <scope>NUCLEOTIDE SEQUENCE [LARGE SCALE GENOMIC DNA]</scope>
    <source>
        <strain evidence="4 5">DSM 27939</strain>
    </source>
</reference>
<evidence type="ECO:0000313" key="4">
    <source>
        <dbReference type="EMBL" id="MBB5366407.1"/>
    </source>
</evidence>
<feature type="signal peptide" evidence="2">
    <location>
        <begin position="1"/>
        <end position="28"/>
    </location>
</feature>
<feature type="region of interest" description="Disordered" evidence="1">
    <location>
        <begin position="88"/>
        <end position="107"/>
    </location>
</feature>
<dbReference type="Pfam" id="PF08305">
    <property type="entry name" value="NPCBM"/>
    <property type="match status" value="1"/>
</dbReference>
<feature type="chain" id="PRO_5030786828" description="Glycosyl hydrolase family 98 putative carbohydrate-binding module domain-containing protein" evidence="2">
    <location>
        <begin position="29"/>
        <end position="316"/>
    </location>
</feature>
<evidence type="ECO:0000313" key="5">
    <source>
        <dbReference type="Proteomes" id="UP000552709"/>
    </source>
</evidence>
<dbReference type="InterPro" id="IPR013222">
    <property type="entry name" value="Glyco_hyd_98_carb-bd"/>
</dbReference>
<dbReference type="EMBL" id="JACHFL010000041">
    <property type="protein sequence ID" value="MBB5366407.1"/>
    <property type="molecule type" value="Genomic_DNA"/>
</dbReference>
<feature type="region of interest" description="Disordered" evidence="1">
    <location>
        <begin position="27"/>
        <end position="46"/>
    </location>
</feature>